<comment type="function">
    <text evidence="8">Part of the outer membrane protein assembly complex, which is involved in assembly and insertion of beta-barrel proteins into the outer membrane.</text>
</comment>
<dbReference type="PIRSF" id="PIRSF006076">
    <property type="entry name" value="OM_assembly_OMP85"/>
    <property type="match status" value="1"/>
</dbReference>
<evidence type="ECO:0000256" key="8">
    <source>
        <dbReference type="HAMAP-Rule" id="MF_01430"/>
    </source>
</evidence>
<keyword evidence="12" id="KW-1185">Reference proteome</keyword>
<dbReference type="InterPro" id="IPR000184">
    <property type="entry name" value="Bac_surfAg_D15"/>
</dbReference>
<dbReference type="Gene3D" id="3.10.20.310">
    <property type="entry name" value="membrane protein fhac"/>
    <property type="match status" value="5"/>
</dbReference>
<keyword evidence="5 8" id="KW-0677">Repeat</keyword>
<evidence type="ECO:0000256" key="9">
    <source>
        <dbReference type="NCBIfam" id="TIGR03303"/>
    </source>
</evidence>
<evidence type="ECO:0000256" key="4">
    <source>
        <dbReference type="ARBA" id="ARBA00022729"/>
    </source>
</evidence>
<comment type="similarity">
    <text evidence="8">Belongs to the BamA family.</text>
</comment>
<evidence type="ECO:0000259" key="10">
    <source>
        <dbReference type="PROSITE" id="PS51779"/>
    </source>
</evidence>
<dbReference type="RefSeq" id="WP_309796442.1">
    <property type="nucleotide sequence ID" value="NZ_JAVDPW010000006.1"/>
</dbReference>
<reference evidence="11 12" key="1">
    <citation type="submission" date="2023-07" db="EMBL/GenBank/DDBJ databases">
        <title>Sorghum-associated microbial communities from plants grown in Nebraska, USA.</title>
        <authorList>
            <person name="Schachtman D."/>
        </authorList>
    </citation>
    <scope>NUCLEOTIDE SEQUENCE [LARGE SCALE GENOMIC DNA]</scope>
    <source>
        <strain evidence="11 12">584</strain>
    </source>
</reference>
<dbReference type="HAMAP" id="MF_01430">
    <property type="entry name" value="OM_assembly_BamA"/>
    <property type="match status" value="1"/>
</dbReference>
<protein>
    <recommendedName>
        <fullName evidence="8 9">Outer membrane protein assembly factor BamA</fullName>
    </recommendedName>
</protein>
<dbReference type="Proteomes" id="UP001262410">
    <property type="component" value="Unassembled WGS sequence"/>
</dbReference>
<name>A0ABU1JRV0_9PROT</name>
<gene>
    <name evidence="8" type="primary">bamA</name>
    <name evidence="11" type="ORF">E9232_003865</name>
</gene>
<evidence type="ECO:0000256" key="7">
    <source>
        <dbReference type="ARBA" id="ARBA00023237"/>
    </source>
</evidence>
<feature type="domain" description="POTRA" evidence="10">
    <location>
        <begin position="102"/>
        <end position="179"/>
    </location>
</feature>
<evidence type="ECO:0000313" key="12">
    <source>
        <dbReference type="Proteomes" id="UP001262410"/>
    </source>
</evidence>
<sequence precursor="true">MSTVTSRLWLAAVAAVALGTAPMAAPAQTRGGGGTIADVKVEGSERIEAATVISYMSIKPGDDYSDRGVDESVKSLFATGLFSNVTIHRQGSTLVVVVEENPIINQIAFEGNKRFDDTKLTAEIEERPRQVYTRTKAQSDADRIQQLYRRGGRFAAAVEPKIIKLDQNRVNLVFEVKEGDLAKIEAVNFVGNRAFSNSALTDEILTKESQWWNILASNDTYDPDRLAVDQEMLRRFYLNRGYADFRVVSAVSELAPDGEGFFITFTVDEGERYKFGKIDVNSALPGVNVDELKTVLVTDEGDWYSSKAVEDSITALTQYLGDKQYAFVDIQPTVQRNRDDKLIAITYEIAEGPRVFVERIDISGNVRTADEVIRREFELAEGDPFNSSRLKQSETNIRNLGFFSKIDIKPNPGSAPDQTVIAAAVTEQSTGEVQLGIGYSTSDGPLGDVTVRERNLLGRGQDLRLSTSLSGVSSQIDLSFTEPYFLDRNLAAGFDLFRTTRNNQSFSNYDESTTGFALRMGYPLSENLRQTLRYRLAYRDVSNVDDEASRFIKDQEGATLSSSVQQTLTYDRLDSRINPTDGYTLSLTNEVAGLGGDVAYFKTAVNADWYYPVTDTMVLNIGGQAGNIIGLGQDVRINDRTFLGGNSFRGFETAGLGPRDLSSKDKDSLGGKNFAVGTVELSFPLGLPSEFALQGHTFTDFGTVFGLDKGDTGDGVVDEAALRASAGVGVSWGSPFGPIRLDYAYPILKRDYDKQEQIHISFGSRF</sequence>
<evidence type="ECO:0000256" key="2">
    <source>
        <dbReference type="ARBA" id="ARBA00022452"/>
    </source>
</evidence>
<dbReference type="Pfam" id="PF07244">
    <property type="entry name" value="POTRA"/>
    <property type="match status" value="5"/>
</dbReference>
<proteinExistence type="inferred from homology"/>
<feature type="chain" id="PRO_5044904469" description="Outer membrane protein assembly factor BamA" evidence="8">
    <location>
        <begin position="28"/>
        <end position="766"/>
    </location>
</feature>
<dbReference type="NCBIfam" id="TIGR03303">
    <property type="entry name" value="OM_YaeT"/>
    <property type="match status" value="1"/>
</dbReference>
<keyword evidence="2 8" id="KW-1134">Transmembrane beta strand</keyword>
<dbReference type="Gene3D" id="2.40.160.50">
    <property type="entry name" value="membrane protein fhac: a member of the omp85/tpsb transporter family"/>
    <property type="match status" value="1"/>
</dbReference>
<dbReference type="PROSITE" id="PS51779">
    <property type="entry name" value="POTRA"/>
    <property type="match status" value="4"/>
</dbReference>
<feature type="domain" description="POTRA" evidence="10">
    <location>
        <begin position="355"/>
        <end position="428"/>
    </location>
</feature>
<evidence type="ECO:0000256" key="3">
    <source>
        <dbReference type="ARBA" id="ARBA00022692"/>
    </source>
</evidence>
<comment type="subcellular location">
    <subcellularLocation>
        <location evidence="8">Cell outer membrane</location>
    </subcellularLocation>
    <subcellularLocation>
        <location evidence="1">Membrane</location>
    </subcellularLocation>
</comment>
<keyword evidence="7 8" id="KW-0998">Cell outer membrane</keyword>
<dbReference type="InterPro" id="IPR023707">
    <property type="entry name" value="OM_assembly_BamA"/>
</dbReference>
<dbReference type="InterPro" id="IPR034746">
    <property type="entry name" value="POTRA"/>
</dbReference>
<evidence type="ECO:0000313" key="11">
    <source>
        <dbReference type="EMBL" id="MDR6291339.1"/>
    </source>
</evidence>
<dbReference type="PANTHER" id="PTHR12815">
    <property type="entry name" value="SORTING AND ASSEMBLY MACHINERY SAMM50 PROTEIN FAMILY MEMBER"/>
    <property type="match status" value="1"/>
</dbReference>
<feature type="signal peptide" evidence="8">
    <location>
        <begin position="1"/>
        <end position="27"/>
    </location>
</feature>
<dbReference type="InterPro" id="IPR010827">
    <property type="entry name" value="BamA/TamA_POTRA"/>
</dbReference>
<keyword evidence="4 8" id="KW-0732">Signal</keyword>
<keyword evidence="3 8" id="KW-0812">Transmembrane</keyword>
<evidence type="ECO:0000256" key="5">
    <source>
        <dbReference type="ARBA" id="ARBA00022737"/>
    </source>
</evidence>
<organism evidence="11 12">
    <name type="scientific">Inquilinus ginsengisoli</name>
    <dbReference type="NCBI Taxonomy" id="363840"/>
    <lineage>
        <taxon>Bacteria</taxon>
        <taxon>Pseudomonadati</taxon>
        <taxon>Pseudomonadota</taxon>
        <taxon>Alphaproteobacteria</taxon>
        <taxon>Rhodospirillales</taxon>
        <taxon>Rhodospirillaceae</taxon>
        <taxon>Inquilinus</taxon>
    </lineage>
</organism>
<feature type="domain" description="POTRA" evidence="10">
    <location>
        <begin position="34"/>
        <end position="101"/>
    </location>
</feature>
<keyword evidence="6 8" id="KW-0472">Membrane</keyword>
<evidence type="ECO:0000256" key="6">
    <source>
        <dbReference type="ARBA" id="ARBA00023136"/>
    </source>
</evidence>
<evidence type="ECO:0000256" key="1">
    <source>
        <dbReference type="ARBA" id="ARBA00004370"/>
    </source>
</evidence>
<dbReference type="Pfam" id="PF01103">
    <property type="entry name" value="Omp85"/>
    <property type="match status" value="1"/>
</dbReference>
<feature type="domain" description="POTRA" evidence="10">
    <location>
        <begin position="182"/>
        <end position="270"/>
    </location>
</feature>
<comment type="subunit">
    <text evidence="8">Part of the Bam complex.</text>
</comment>
<accession>A0ABU1JRV0</accession>
<dbReference type="InterPro" id="IPR039910">
    <property type="entry name" value="D15-like"/>
</dbReference>
<dbReference type="EMBL" id="JAVDPW010000006">
    <property type="protein sequence ID" value="MDR6291339.1"/>
    <property type="molecule type" value="Genomic_DNA"/>
</dbReference>
<comment type="caution">
    <text evidence="11">The sequence shown here is derived from an EMBL/GenBank/DDBJ whole genome shotgun (WGS) entry which is preliminary data.</text>
</comment>
<dbReference type="PANTHER" id="PTHR12815:SF23">
    <property type="entry name" value="OUTER MEMBRANE PROTEIN ASSEMBLY FACTOR BAMA"/>
    <property type="match status" value="1"/>
</dbReference>